<evidence type="ECO:0000313" key="3">
    <source>
        <dbReference type="Proteomes" id="UP000186309"/>
    </source>
</evidence>
<feature type="transmembrane region" description="Helical" evidence="1">
    <location>
        <begin position="113"/>
        <end position="134"/>
    </location>
</feature>
<feature type="transmembrane region" description="Helical" evidence="1">
    <location>
        <begin position="83"/>
        <end position="101"/>
    </location>
</feature>
<gene>
    <name evidence="2" type="ORF">BSF38_00608</name>
</gene>
<keyword evidence="1" id="KW-1133">Transmembrane helix</keyword>
<evidence type="ECO:0008006" key="4">
    <source>
        <dbReference type="Google" id="ProtNLM"/>
    </source>
</evidence>
<dbReference type="AlphaFoldDB" id="A0A1U7CJY1"/>
<reference evidence="3" key="1">
    <citation type="submission" date="2016-12" db="EMBL/GenBank/DDBJ databases">
        <title>Comparative genomics of four Isosphaeraceae planctomycetes: a common pool of plasmids and glycoside hydrolase genes.</title>
        <authorList>
            <person name="Ivanova A."/>
        </authorList>
    </citation>
    <scope>NUCLEOTIDE SEQUENCE [LARGE SCALE GENOMIC DNA]</scope>
    <source>
        <strain evidence="3">PX4</strain>
    </source>
</reference>
<proteinExistence type="predicted"/>
<dbReference type="Proteomes" id="UP000186309">
    <property type="component" value="Chromosome"/>
</dbReference>
<dbReference type="PANTHER" id="PTHR31061:SF24">
    <property type="entry name" value="LD22376P"/>
    <property type="match status" value="1"/>
</dbReference>
<dbReference type="KEGG" id="pbor:BSF38_00608"/>
<feature type="transmembrane region" description="Helical" evidence="1">
    <location>
        <begin position="343"/>
        <end position="364"/>
    </location>
</feature>
<evidence type="ECO:0000313" key="2">
    <source>
        <dbReference type="EMBL" id="APW59193.1"/>
    </source>
</evidence>
<dbReference type="PANTHER" id="PTHR31061">
    <property type="entry name" value="LD22376P"/>
    <property type="match status" value="1"/>
</dbReference>
<sequence length="413" mass="46056">MSASVPLPEEVSQASGPAVGVPAPVPARLDSIDAYRGLVMFLMMAEVLRLGRMAELHPDNPIWKFLAMHQDHVEWVGCVLHDMIQPSFSFLVGVALPFSLASRTAKGQTRGMMTLHALWRGLVLVLLGVFLRSVGRSQTNWTFEDTLSQIGLGYPLLFLLGWQSTRVKWAALAAILVGYWGLFAAYPLPDASFDFPAHGVPADWPHLLNGFAAHWNKNTNPAWAFDVWFLNLLPRENPFRYNGGGYATLSFIPTLATMILGLIAGDVLRSDRSRWSKTRWLTIAGVITVGLGWGLGELGVCPVVKRIWTPSWVLYSGGISFLFLAAFYLVLDVFNLKAWAFPLRVIGMNSIAAYCLSHLIEGFINSSFKTHLGKDVFNLFGAGWQPFVQGVAVLSVLWLILFWMYRRRLFLRV</sequence>
<accession>A0A1U7CJY1</accession>
<dbReference type="RefSeq" id="WP_076343404.1">
    <property type="nucleotide sequence ID" value="NZ_CP019082.1"/>
</dbReference>
<feature type="transmembrane region" description="Helical" evidence="1">
    <location>
        <begin position="312"/>
        <end position="331"/>
    </location>
</feature>
<organism evidence="2 3">
    <name type="scientific">Paludisphaera borealis</name>
    <dbReference type="NCBI Taxonomy" id="1387353"/>
    <lineage>
        <taxon>Bacteria</taxon>
        <taxon>Pseudomonadati</taxon>
        <taxon>Planctomycetota</taxon>
        <taxon>Planctomycetia</taxon>
        <taxon>Isosphaerales</taxon>
        <taxon>Isosphaeraceae</taxon>
        <taxon>Paludisphaera</taxon>
    </lineage>
</organism>
<feature type="transmembrane region" description="Helical" evidence="1">
    <location>
        <begin position="146"/>
        <end position="162"/>
    </location>
</feature>
<evidence type="ECO:0000256" key="1">
    <source>
        <dbReference type="SAM" id="Phobius"/>
    </source>
</evidence>
<dbReference type="EMBL" id="CP019082">
    <property type="protein sequence ID" value="APW59193.1"/>
    <property type="molecule type" value="Genomic_DNA"/>
</dbReference>
<feature type="transmembrane region" description="Helical" evidence="1">
    <location>
        <begin position="246"/>
        <end position="268"/>
    </location>
</feature>
<feature type="transmembrane region" description="Helical" evidence="1">
    <location>
        <begin position="384"/>
        <end position="405"/>
    </location>
</feature>
<feature type="transmembrane region" description="Helical" evidence="1">
    <location>
        <begin position="169"/>
        <end position="188"/>
    </location>
</feature>
<name>A0A1U7CJY1_9BACT</name>
<keyword evidence="3" id="KW-1185">Reference proteome</keyword>
<keyword evidence="1" id="KW-0812">Transmembrane</keyword>
<feature type="transmembrane region" description="Helical" evidence="1">
    <location>
        <begin position="280"/>
        <end position="300"/>
    </location>
</feature>
<protein>
    <recommendedName>
        <fullName evidence="4">DUF5009 domain-containing protein</fullName>
    </recommendedName>
</protein>
<dbReference type="STRING" id="1387353.BSF38_00608"/>
<keyword evidence="1" id="KW-0472">Membrane</keyword>